<evidence type="ECO:0000313" key="1">
    <source>
        <dbReference type="EMBL" id="ART31306.1"/>
    </source>
</evidence>
<reference evidence="1" key="1">
    <citation type="submission" date="2017-03" db="EMBL/GenBank/DDBJ databases">
        <title>The mitochondrial genome of the carnivorous plant Utricularia reniformis (Lentibulariaceae): structure, comparative analysis and evolutionary landmarks.</title>
        <authorList>
            <person name="Silva S.R."/>
            <person name="Alvarenga D.O."/>
            <person name="Michael T.P."/>
            <person name="Miranda V.F.O."/>
            <person name="Varani A.M."/>
        </authorList>
    </citation>
    <scope>NUCLEOTIDE SEQUENCE</scope>
</reference>
<geneLocation type="mitochondrion" evidence="1"/>
<dbReference type="EMBL" id="KY774314">
    <property type="protein sequence ID" value="ART31306.1"/>
    <property type="molecule type" value="Genomic_DNA"/>
</dbReference>
<proteinExistence type="predicted"/>
<sequence length="61" mass="6899">MLGQLNFIPSSEKKKETLSFSHISHQSDRIGCEVTIMPKQKLKLTIEAISVIHQTSTKGFR</sequence>
<accession>A0A1Y0B1I3</accession>
<organism evidence="1">
    <name type="scientific">Utricularia reniformis</name>
    <dbReference type="NCBI Taxonomy" id="192314"/>
    <lineage>
        <taxon>Eukaryota</taxon>
        <taxon>Viridiplantae</taxon>
        <taxon>Streptophyta</taxon>
        <taxon>Embryophyta</taxon>
        <taxon>Tracheophyta</taxon>
        <taxon>Spermatophyta</taxon>
        <taxon>Magnoliopsida</taxon>
        <taxon>eudicotyledons</taxon>
        <taxon>Gunneridae</taxon>
        <taxon>Pentapetalae</taxon>
        <taxon>asterids</taxon>
        <taxon>lamiids</taxon>
        <taxon>Lamiales</taxon>
        <taxon>Lentibulariaceae</taxon>
        <taxon>Utricularia</taxon>
    </lineage>
</organism>
<keyword evidence="1" id="KW-0496">Mitochondrion</keyword>
<dbReference type="AlphaFoldDB" id="A0A1Y0B1I3"/>
<protein>
    <submittedName>
        <fullName evidence="1">Uncharacterized protein</fullName>
    </submittedName>
</protein>
<name>A0A1Y0B1I3_9LAMI</name>
<gene>
    <name evidence="1" type="ORF">AEK19_MT1084</name>
</gene>